<dbReference type="Proteomes" id="UP000218890">
    <property type="component" value="Chromosome"/>
</dbReference>
<reference evidence="1" key="1">
    <citation type="submission" date="2016-02" db="EMBL/GenBank/DDBJ databases">
        <title>Halorhodospira halochloris DSM-1059 complete genome, version 2.</title>
        <authorList>
            <person name="Tsukatani Y."/>
        </authorList>
    </citation>
    <scope>NUCLEOTIDE SEQUENCE</scope>
    <source>
        <strain evidence="1">DSM 1059</strain>
    </source>
</reference>
<accession>A0A120MZH8</accession>
<sequence length="166" mass="18221">MTADATQTSSEACGLAEALELESISLTSLHMDTPEQPETQSGKLRFRFDIGHDHEALAGEVGGTTLASAKITVQGFPDDAPEPSPDASRVEDGLLIHLSARYSLVYRVIVPGQWSEAEQEHFNERCVAYHAWPYFRELVQNVTSRSPIRGVTLPLFVPSKLNRGAE</sequence>
<protein>
    <recommendedName>
        <fullName evidence="3">Preprotein translocase subunit SecB</fullName>
    </recommendedName>
</protein>
<organism evidence="1 2">
    <name type="scientific">Halorhodospira halochloris</name>
    <name type="common">Ectothiorhodospira halochloris</name>
    <dbReference type="NCBI Taxonomy" id="1052"/>
    <lineage>
        <taxon>Bacteria</taxon>
        <taxon>Pseudomonadati</taxon>
        <taxon>Pseudomonadota</taxon>
        <taxon>Gammaproteobacteria</taxon>
        <taxon>Chromatiales</taxon>
        <taxon>Ectothiorhodospiraceae</taxon>
        <taxon>Halorhodospira</taxon>
    </lineage>
</organism>
<gene>
    <name evidence="1" type="ORF">HH1059_03800</name>
</gene>
<evidence type="ECO:0000313" key="2">
    <source>
        <dbReference type="Proteomes" id="UP000218890"/>
    </source>
</evidence>
<name>A0A120MZH8_HALHR</name>
<dbReference type="AlphaFoldDB" id="A0A120MZH8"/>
<dbReference type="RefSeq" id="WP_096407632.1">
    <property type="nucleotide sequence ID" value="NZ_AP017372.2"/>
</dbReference>
<dbReference type="KEGG" id="hhk:HH1059_03800"/>
<keyword evidence="2" id="KW-1185">Reference proteome</keyword>
<dbReference type="OrthoDB" id="6058761at2"/>
<evidence type="ECO:0008006" key="3">
    <source>
        <dbReference type="Google" id="ProtNLM"/>
    </source>
</evidence>
<evidence type="ECO:0000313" key="1">
    <source>
        <dbReference type="EMBL" id="BAU57057.2"/>
    </source>
</evidence>
<dbReference type="EMBL" id="AP017372">
    <property type="protein sequence ID" value="BAU57057.2"/>
    <property type="molecule type" value="Genomic_DNA"/>
</dbReference>
<dbReference type="InterPro" id="IPR035958">
    <property type="entry name" value="SecB-like_sf"/>
</dbReference>
<dbReference type="SUPFAM" id="SSF54611">
    <property type="entry name" value="SecB-like"/>
    <property type="match status" value="1"/>
</dbReference>
<proteinExistence type="predicted"/>